<evidence type="ECO:0000313" key="2">
    <source>
        <dbReference type="Proteomes" id="UP001180551"/>
    </source>
</evidence>
<dbReference type="Proteomes" id="UP001180551">
    <property type="component" value="Unassembled WGS sequence"/>
</dbReference>
<keyword evidence="2" id="KW-1185">Reference proteome</keyword>
<evidence type="ECO:0008006" key="3">
    <source>
        <dbReference type="Google" id="ProtNLM"/>
    </source>
</evidence>
<sequence>MAMLDGAELALVLATNPDVPAAALSAYESPMFKRGTAATEKSARTMEPLMPPRDARGMLAFFQGRG</sequence>
<dbReference type="RefSeq" id="WP_311621877.1">
    <property type="nucleotide sequence ID" value="NZ_JAVRFE010000001.1"/>
</dbReference>
<name>A0ABU2T1H7_9ACTN</name>
<gene>
    <name evidence="1" type="ORF">RM550_01750</name>
</gene>
<reference evidence="1" key="1">
    <citation type="submission" date="2024-05" db="EMBL/GenBank/DDBJ databases">
        <title>30 novel species of actinomycetes from the DSMZ collection.</title>
        <authorList>
            <person name="Nouioui I."/>
        </authorList>
    </citation>
    <scope>NUCLEOTIDE SEQUENCE</scope>
    <source>
        <strain evidence="1">DSM 41527</strain>
    </source>
</reference>
<dbReference type="EMBL" id="JAVRFE010000001">
    <property type="protein sequence ID" value="MDT0454459.1"/>
    <property type="molecule type" value="Genomic_DNA"/>
</dbReference>
<proteinExistence type="predicted"/>
<protein>
    <recommendedName>
        <fullName evidence="3">FAD-binding domain-containing protein</fullName>
    </recommendedName>
</protein>
<accession>A0ABU2T1H7</accession>
<evidence type="ECO:0000313" key="1">
    <source>
        <dbReference type="EMBL" id="MDT0454459.1"/>
    </source>
</evidence>
<organism evidence="1 2">
    <name type="scientific">Streptomyces mooreae</name>
    <dbReference type="NCBI Taxonomy" id="3075523"/>
    <lineage>
        <taxon>Bacteria</taxon>
        <taxon>Bacillati</taxon>
        <taxon>Actinomycetota</taxon>
        <taxon>Actinomycetes</taxon>
        <taxon>Kitasatosporales</taxon>
        <taxon>Streptomycetaceae</taxon>
        <taxon>Streptomyces</taxon>
    </lineage>
</organism>
<comment type="caution">
    <text evidence="1">The sequence shown here is derived from an EMBL/GenBank/DDBJ whole genome shotgun (WGS) entry which is preliminary data.</text>
</comment>